<evidence type="ECO:0000256" key="9">
    <source>
        <dbReference type="PROSITE-ProRule" id="PRU00169"/>
    </source>
</evidence>
<dbReference type="PRINTS" id="PR00344">
    <property type="entry name" value="BCTRLSENSOR"/>
</dbReference>
<dbReference type="InterPro" id="IPR001789">
    <property type="entry name" value="Sig_transdc_resp-reg_receiver"/>
</dbReference>
<dbReference type="EC" id="2.7.13.3" evidence="2"/>
<dbReference type="PROSITE" id="PS50110">
    <property type="entry name" value="RESPONSE_REGULATORY"/>
    <property type="match status" value="1"/>
</dbReference>
<evidence type="ECO:0000256" key="6">
    <source>
        <dbReference type="ARBA" id="ARBA00023015"/>
    </source>
</evidence>
<dbReference type="Gene3D" id="1.10.287.130">
    <property type="match status" value="1"/>
</dbReference>
<proteinExistence type="predicted"/>
<evidence type="ECO:0000313" key="14">
    <source>
        <dbReference type="Proteomes" id="UP000185860"/>
    </source>
</evidence>
<dbReference type="PROSITE" id="PS50109">
    <property type="entry name" value="HIS_KIN"/>
    <property type="match status" value="1"/>
</dbReference>
<evidence type="ECO:0000256" key="5">
    <source>
        <dbReference type="ARBA" id="ARBA00023012"/>
    </source>
</evidence>
<comment type="catalytic activity">
    <reaction evidence="1">
        <text>ATP + protein L-histidine = ADP + protein N-phospho-L-histidine.</text>
        <dbReference type="EC" id="2.7.13.3"/>
    </reaction>
</comment>
<feature type="domain" description="Response regulatory" evidence="12">
    <location>
        <begin position="6"/>
        <end position="122"/>
    </location>
</feature>
<dbReference type="GO" id="GO:0003677">
    <property type="term" value="F:DNA binding"/>
    <property type="evidence" value="ECO:0007669"/>
    <property type="project" value="UniProtKB-KW"/>
</dbReference>
<keyword evidence="6" id="KW-0805">Transcription regulation</keyword>
<dbReference type="FunFam" id="3.40.50.2300:FF:000001">
    <property type="entry name" value="DNA-binding response regulator PhoB"/>
    <property type="match status" value="1"/>
</dbReference>
<dbReference type="SUPFAM" id="SSF52172">
    <property type="entry name" value="CheY-like"/>
    <property type="match status" value="1"/>
</dbReference>
<dbReference type="STRING" id="454136.NIES2119_13555"/>
<dbReference type="Gene3D" id="3.30.565.10">
    <property type="entry name" value="Histidine kinase-like ATPase, C-terminal domain"/>
    <property type="match status" value="1"/>
</dbReference>
<keyword evidence="7" id="KW-0238">DNA-binding</keyword>
<evidence type="ECO:0000256" key="3">
    <source>
        <dbReference type="ARBA" id="ARBA00022553"/>
    </source>
</evidence>
<gene>
    <name evidence="13" type="ORF">NIES2119_13555</name>
</gene>
<dbReference type="Proteomes" id="UP000185860">
    <property type="component" value="Unassembled WGS sequence"/>
</dbReference>
<keyword evidence="3 9" id="KW-0597">Phosphoprotein</keyword>
<dbReference type="SUPFAM" id="SSF55874">
    <property type="entry name" value="ATPase domain of HSP90 chaperone/DNA topoisomerase II/histidine kinase"/>
    <property type="match status" value="1"/>
</dbReference>
<keyword evidence="4 13" id="KW-0418">Kinase</keyword>
<dbReference type="CDD" id="cd19920">
    <property type="entry name" value="REC_PA4781-like"/>
    <property type="match status" value="1"/>
</dbReference>
<dbReference type="InterPro" id="IPR011006">
    <property type="entry name" value="CheY-like_superfamily"/>
</dbReference>
<reference evidence="13 14" key="1">
    <citation type="submission" date="2016-11" db="EMBL/GenBank/DDBJ databases">
        <title>Draft Genome Sequences of Nine Cyanobacterial Strains from Diverse Habitats.</title>
        <authorList>
            <person name="Zhu T."/>
            <person name="Hou S."/>
            <person name="Lu X."/>
            <person name="Hess W.R."/>
        </authorList>
    </citation>
    <scope>NUCLEOTIDE SEQUENCE [LARGE SCALE GENOMIC DNA]</scope>
    <source>
        <strain evidence="13 14">IAM M-71</strain>
    </source>
</reference>
<evidence type="ECO:0000259" key="12">
    <source>
        <dbReference type="PROSITE" id="PS50110"/>
    </source>
</evidence>
<keyword evidence="8" id="KW-0804">Transcription</keyword>
<dbReference type="Pfam" id="PF02518">
    <property type="entry name" value="HATPase_c"/>
    <property type="match status" value="1"/>
</dbReference>
<evidence type="ECO:0000256" key="7">
    <source>
        <dbReference type="ARBA" id="ARBA00023125"/>
    </source>
</evidence>
<organism evidence="13 14">
    <name type="scientific">[Phormidium ambiguum] IAM M-71</name>
    <dbReference type="NCBI Taxonomy" id="454136"/>
    <lineage>
        <taxon>Bacteria</taxon>
        <taxon>Bacillati</taxon>
        <taxon>Cyanobacteriota</taxon>
        <taxon>Cyanophyceae</taxon>
        <taxon>Oscillatoriophycideae</taxon>
        <taxon>Aerosakkonematales</taxon>
        <taxon>Aerosakkonemataceae</taxon>
        <taxon>Floridanema</taxon>
    </lineage>
</organism>
<dbReference type="PANTHER" id="PTHR43547">
    <property type="entry name" value="TWO-COMPONENT HISTIDINE KINASE"/>
    <property type="match status" value="1"/>
</dbReference>
<evidence type="ECO:0000256" key="8">
    <source>
        <dbReference type="ARBA" id="ARBA00023163"/>
    </source>
</evidence>
<dbReference type="InterPro" id="IPR003594">
    <property type="entry name" value="HATPase_dom"/>
</dbReference>
<dbReference type="SMART" id="SM00448">
    <property type="entry name" value="REC"/>
    <property type="match status" value="1"/>
</dbReference>
<feature type="coiled-coil region" evidence="10">
    <location>
        <begin position="128"/>
        <end position="162"/>
    </location>
</feature>
<evidence type="ECO:0000256" key="10">
    <source>
        <dbReference type="SAM" id="Coils"/>
    </source>
</evidence>
<dbReference type="Pfam" id="PF00072">
    <property type="entry name" value="Response_reg"/>
    <property type="match status" value="1"/>
</dbReference>
<dbReference type="SUPFAM" id="SSF47384">
    <property type="entry name" value="Homodimeric domain of signal transducing histidine kinase"/>
    <property type="match status" value="1"/>
</dbReference>
<keyword evidence="5" id="KW-0902">Two-component regulatory system</keyword>
<dbReference type="InterPro" id="IPR005467">
    <property type="entry name" value="His_kinase_dom"/>
</dbReference>
<keyword evidence="10" id="KW-0175">Coiled coil</keyword>
<dbReference type="GO" id="GO:0000155">
    <property type="term" value="F:phosphorelay sensor kinase activity"/>
    <property type="evidence" value="ECO:0007669"/>
    <property type="project" value="InterPro"/>
</dbReference>
<dbReference type="PANTHER" id="PTHR43547:SF2">
    <property type="entry name" value="HYBRID SIGNAL TRANSDUCTION HISTIDINE KINASE C"/>
    <property type="match status" value="1"/>
</dbReference>
<name>A0A1U7IJA7_9CYAN</name>
<evidence type="ECO:0000256" key="2">
    <source>
        <dbReference type="ARBA" id="ARBA00012438"/>
    </source>
</evidence>
<dbReference type="Gene3D" id="3.40.50.2300">
    <property type="match status" value="1"/>
</dbReference>
<dbReference type="InterPro" id="IPR036097">
    <property type="entry name" value="HisK_dim/P_sf"/>
</dbReference>
<keyword evidence="4 13" id="KW-0808">Transferase</keyword>
<comment type="caution">
    <text evidence="13">The sequence shown here is derived from an EMBL/GenBank/DDBJ whole genome shotgun (WGS) entry which is preliminary data.</text>
</comment>
<accession>A0A1U7IJA7</accession>
<dbReference type="InterPro" id="IPR004358">
    <property type="entry name" value="Sig_transdc_His_kin-like_C"/>
</dbReference>
<sequence>MKETPLILVVDDTPTNLEVVTETLGDAGFEVAIATDGERAIKQATLSQPDLILLDVMMPGINGFETCRRLKAASVTSDIPVIFMTALSDTTDKVTGFNLGAVDYITKPFQEAELIARVTTHIKLHQLTQNLEQQVEQRTTELKAALEQVKQSQLQLVQSEKMALLGQLVAGVAYEINNPINFIHGNLIHVQKYIEDLLSFVRLYQQHSASSAPELRNAAANLDLEYIQQDLPKILISMQGGTQRIDEIVRSLRNFSRLDEAEWKAVDIHEGIDSTLLILQHRLKNKPERPEIQVIREYGQLPLVECYAGLLNQVFLNILTNVIDILEEESVKRSYQENYNNPGKITIRTSVSEDRWVQIAIVDNGFGIPKELQKQIFDPLFTTKSSSIVTGMSLSISYQIITEKHQGKLICISTPGKGTEFIIQIPLR</sequence>
<dbReference type="RefSeq" id="WP_073594026.1">
    <property type="nucleotide sequence ID" value="NZ_MRCE01000012.1"/>
</dbReference>
<feature type="domain" description="Histidine kinase" evidence="11">
    <location>
        <begin position="171"/>
        <end position="428"/>
    </location>
</feature>
<dbReference type="OrthoDB" id="569699at2"/>
<evidence type="ECO:0000259" key="11">
    <source>
        <dbReference type="PROSITE" id="PS50109"/>
    </source>
</evidence>
<feature type="modified residue" description="4-aspartylphosphate" evidence="9">
    <location>
        <position position="55"/>
    </location>
</feature>
<evidence type="ECO:0000256" key="1">
    <source>
        <dbReference type="ARBA" id="ARBA00000085"/>
    </source>
</evidence>
<evidence type="ECO:0000313" key="13">
    <source>
        <dbReference type="EMBL" id="OKH37277.1"/>
    </source>
</evidence>
<protein>
    <recommendedName>
        <fullName evidence="2">histidine kinase</fullName>
        <ecNumber evidence="2">2.7.13.3</ecNumber>
    </recommendedName>
</protein>
<evidence type="ECO:0000256" key="4">
    <source>
        <dbReference type="ARBA" id="ARBA00022777"/>
    </source>
</evidence>
<dbReference type="AlphaFoldDB" id="A0A1U7IJA7"/>
<dbReference type="EMBL" id="MRCE01000012">
    <property type="protein sequence ID" value="OKH37277.1"/>
    <property type="molecule type" value="Genomic_DNA"/>
</dbReference>
<dbReference type="SMART" id="SM00387">
    <property type="entry name" value="HATPase_c"/>
    <property type="match status" value="1"/>
</dbReference>
<dbReference type="InterPro" id="IPR036890">
    <property type="entry name" value="HATPase_C_sf"/>
</dbReference>